<dbReference type="InterPro" id="IPR051065">
    <property type="entry name" value="Ras-related_GTPase"/>
</dbReference>
<comment type="similarity">
    <text evidence="1">Belongs to the small GTPase superfamily. Ras family.</text>
</comment>
<reference evidence="7" key="1">
    <citation type="journal article" date="2010" name="Science">
        <title>Plasticity of animal genome architecture unmasked by rapid evolution of a pelagic tunicate.</title>
        <authorList>
            <person name="Denoeud F."/>
            <person name="Henriet S."/>
            <person name="Mungpakdee S."/>
            <person name="Aury J.M."/>
            <person name="Da Silva C."/>
            <person name="Brinkmann H."/>
            <person name="Mikhaleva J."/>
            <person name="Olsen L.C."/>
            <person name="Jubin C."/>
            <person name="Canestro C."/>
            <person name="Bouquet J.M."/>
            <person name="Danks G."/>
            <person name="Poulain J."/>
            <person name="Campsteijn C."/>
            <person name="Adamski M."/>
            <person name="Cross I."/>
            <person name="Yadetie F."/>
            <person name="Muffato M."/>
            <person name="Louis A."/>
            <person name="Butcher S."/>
            <person name="Tsagkogeorga G."/>
            <person name="Konrad A."/>
            <person name="Singh S."/>
            <person name="Jensen M.F."/>
            <person name="Cong E.H."/>
            <person name="Eikeseth-Otteraa H."/>
            <person name="Noel B."/>
            <person name="Anthouard V."/>
            <person name="Porcel B.M."/>
            <person name="Kachouri-Lafond R."/>
            <person name="Nishino A."/>
            <person name="Ugolini M."/>
            <person name="Chourrout P."/>
            <person name="Nishida H."/>
            <person name="Aasland R."/>
            <person name="Huzurbazar S."/>
            <person name="Westhof E."/>
            <person name="Delsuc F."/>
            <person name="Lehrach H."/>
            <person name="Reinhardt R."/>
            <person name="Weissenbach J."/>
            <person name="Roy S.W."/>
            <person name="Artiguenave F."/>
            <person name="Postlethwait J.H."/>
            <person name="Manak J.R."/>
            <person name="Thompson E.M."/>
            <person name="Jaillon O."/>
            <person name="Du Pasquier L."/>
            <person name="Boudinot P."/>
            <person name="Liberles D.A."/>
            <person name="Volff J.N."/>
            <person name="Philippe H."/>
            <person name="Lenhard B."/>
            <person name="Roest Crollius H."/>
            <person name="Wincker P."/>
            <person name="Chourrout D."/>
        </authorList>
    </citation>
    <scope>NUCLEOTIDE SEQUENCE [LARGE SCALE GENOMIC DNA]</scope>
</reference>
<dbReference type="EMBL" id="FN653031">
    <property type="protein sequence ID" value="CBY08495.1"/>
    <property type="molecule type" value="Genomic_DNA"/>
</dbReference>
<dbReference type="AlphaFoldDB" id="E4X9S5"/>
<proteinExistence type="inferred from homology"/>
<dbReference type="Gene3D" id="3.40.50.300">
    <property type="entry name" value="P-loop containing nucleotide triphosphate hydrolases"/>
    <property type="match status" value="1"/>
</dbReference>
<dbReference type="PANTHER" id="PTHR45704">
    <property type="entry name" value="RAS-LIKE FAMILY MEMBER 11"/>
    <property type="match status" value="1"/>
</dbReference>
<dbReference type="SUPFAM" id="SSF52540">
    <property type="entry name" value="P-loop containing nucleoside triphosphate hydrolases"/>
    <property type="match status" value="1"/>
</dbReference>
<keyword evidence="3" id="KW-0547">Nucleotide-binding</keyword>
<dbReference type="PRINTS" id="PR00449">
    <property type="entry name" value="RASTRNSFRMNG"/>
</dbReference>
<dbReference type="NCBIfam" id="TIGR00231">
    <property type="entry name" value="small_GTP"/>
    <property type="match status" value="1"/>
</dbReference>
<gene>
    <name evidence="7" type="ORF">GSOID_T00005067001</name>
</gene>
<keyword evidence="8" id="KW-1185">Reference proteome</keyword>
<evidence type="ECO:0000256" key="5">
    <source>
        <dbReference type="ARBA" id="ARBA00048098"/>
    </source>
</evidence>
<dbReference type="SMART" id="SM00175">
    <property type="entry name" value="RAB"/>
    <property type="match status" value="1"/>
</dbReference>
<dbReference type="EC" id="3.6.5.2" evidence="2"/>
<dbReference type="InParanoid" id="E4X9S5"/>
<dbReference type="PROSITE" id="PS51421">
    <property type="entry name" value="RAS"/>
    <property type="match status" value="1"/>
</dbReference>
<dbReference type="Proteomes" id="UP000001307">
    <property type="component" value="Unassembled WGS sequence"/>
</dbReference>
<dbReference type="GO" id="GO:0005525">
    <property type="term" value="F:GTP binding"/>
    <property type="evidence" value="ECO:0007669"/>
    <property type="project" value="InterPro"/>
</dbReference>
<dbReference type="InterPro" id="IPR027417">
    <property type="entry name" value="P-loop_NTPase"/>
</dbReference>
<dbReference type="OrthoDB" id="18798at2759"/>
<comment type="catalytic activity">
    <reaction evidence="5">
        <text>GTP + H2O = GDP + phosphate + H(+)</text>
        <dbReference type="Rhea" id="RHEA:19669"/>
        <dbReference type="ChEBI" id="CHEBI:15377"/>
        <dbReference type="ChEBI" id="CHEBI:15378"/>
        <dbReference type="ChEBI" id="CHEBI:37565"/>
        <dbReference type="ChEBI" id="CHEBI:43474"/>
        <dbReference type="ChEBI" id="CHEBI:58189"/>
        <dbReference type="EC" id="3.6.5.2"/>
    </reaction>
</comment>
<evidence type="ECO:0000313" key="8">
    <source>
        <dbReference type="Proteomes" id="UP000001307"/>
    </source>
</evidence>
<evidence type="ECO:0000256" key="6">
    <source>
        <dbReference type="SAM" id="MobiDB-lite"/>
    </source>
</evidence>
<accession>E4X9S5</accession>
<dbReference type="SMART" id="SM00174">
    <property type="entry name" value="RHO"/>
    <property type="match status" value="1"/>
</dbReference>
<evidence type="ECO:0000313" key="7">
    <source>
        <dbReference type="EMBL" id="CBY08495.1"/>
    </source>
</evidence>
<organism evidence="7">
    <name type="scientific">Oikopleura dioica</name>
    <name type="common">Tunicate</name>
    <dbReference type="NCBI Taxonomy" id="34765"/>
    <lineage>
        <taxon>Eukaryota</taxon>
        <taxon>Metazoa</taxon>
        <taxon>Chordata</taxon>
        <taxon>Tunicata</taxon>
        <taxon>Appendicularia</taxon>
        <taxon>Copelata</taxon>
        <taxon>Oikopleuridae</taxon>
        <taxon>Oikopleura</taxon>
    </lineage>
</organism>
<sequence length="359" mass="40995">MWNSVTGRLPPPKGQGELEVSFSSLLENHESCECPFRVFPRRCAQSLAIYSGRLDCPYSSERNITDIGFYEQHHFCETRSQTEESKIQAHSEMTSPMLIEILDYRTRQMMIETLKKQKSEKKFSILQFRPKPERDMKIIFWGADQVGKSALLVRFVTGRYISEYSSLTNFTVTKTITPTESDVDVKLEVTDPISCETSGLLKKSSFDLLLLVFDITNAESFRWIKERADKLKQDRRNNGVVLLGNKKDLSSRREVSTEQARQFSEANAWAYFEVSAAELADSDEEDESQDHDKSVNDALKTAVTELFLFRRNFSDKGQGKKSSGTSKGGESRRRSSTVREYIHGFANHVANRFPLGSRS</sequence>
<name>E4X9S5_OIKDI</name>
<dbReference type="Pfam" id="PF00071">
    <property type="entry name" value="Ras"/>
    <property type="match status" value="1"/>
</dbReference>
<dbReference type="GO" id="GO:0003925">
    <property type="term" value="F:G protein activity"/>
    <property type="evidence" value="ECO:0007669"/>
    <property type="project" value="UniProtKB-EC"/>
</dbReference>
<protein>
    <recommendedName>
        <fullName evidence="2">small monomeric GTPase</fullName>
        <ecNumber evidence="2">3.6.5.2</ecNumber>
    </recommendedName>
</protein>
<dbReference type="InterPro" id="IPR001806">
    <property type="entry name" value="Small_GTPase"/>
</dbReference>
<dbReference type="InterPro" id="IPR005225">
    <property type="entry name" value="Small_GTP-bd"/>
</dbReference>
<evidence type="ECO:0000256" key="4">
    <source>
        <dbReference type="ARBA" id="ARBA00022801"/>
    </source>
</evidence>
<evidence type="ECO:0000256" key="2">
    <source>
        <dbReference type="ARBA" id="ARBA00011984"/>
    </source>
</evidence>
<keyword evidence="4" id="KW-0378">Hydrolase</keyword>
<dbReference type="PROSITE" id="PS51419">
    <property type="entry name" value="RAB"/>
    <property type="match status" value="1"/>
</dbReference>
<evidence type="ECO:0000256" key="1">
    <source>
        <dbReference type="ARBA" id="ARBA00008344"/>
    </source>
</evidence>
<evidence type="ECO:0000256" key="3">
    <source>
        <dbReference type="ARBA" id="ARBA00022741"/>
    </source>
</evidence>
<feature type="region of interest" description="Disordered" evidence="6">
    <location>
        <begin position="315"/>
        <end position="337"/>
    </location>
</feature>
<dbReference type="SMART" id="SM00173">
    <property type="entry name" value="RAS"/>
    <property type="match status" value="1"/>
</dbReference>